<comment type="caution">
    <text evidence="1">The sequence shown here is derived from an EMBL/GenBank/DDBJ whole genome shotgun (WGS) entry which is preliminary data.</text>
</comment>
<dbReference type="EMBL" id="CM037156">
    <property type="protein sequence ID" value="KAH7836352.1"/>
    <property type="molecule type" value="Genomic_DNA"/>
</dbReference>
<accession>A0ACB7X6E2</accession>
<evidence type="ECO:0000313" key="1">
    <source>
        <dbReference type="EMBL" id="KAH7836352.1"/>
    </source>
</evidence>
<name>A0ACB7X6E2_9ERIC</name>
<organism evidence="1 2">
    <name type="scientific">Vaccinium darrowii</name>
    <dbReference type="NCBI Taxonomy" id="229202"/>
    <lineage>
        <taxon>Eukaryota</taxon>
        <taxon>Viridiplantae</taxon>
        <taxon>Streptophyta</taxon>
        <taxon>Embryophyta</taxon>
        <taxon>Tracheophyta</taxon>
        <taxon>Spermatophyta</taxon>
        <taxon>Magnoliopsida</taxon>
        <taxon>eudicotyledons</taxon>
        <taxon>Gunneridae</taxon>
        <taxon>Pentapetalae</taxon>
        <taxon>asterids</taxon>
        <taxon>Ericales</taxon>
        <taxon>Ericaceae</taxon>
        <taxon>Vaccinioideae</taxon>
        <taxon>Vaccinieae</taxon>
        <taxon>Vaccinium</taxon>
    </lineage>
</organism>
<gene>
    <name evidence="1" type="ORF">Vadar_000213</name>
</gene>
<reference evidence="1 2" key="1">
    <citation type="journal article" date="2021" name="Hortic Res">
        <title>High-quality reference genome and annotation aids understanding of berry development for evergreen blueberry (Vaccinium darrowii).</title>
        <authorList>
            <person name="Yu J."/>
            <person name="Hulse-Kemp A.M."/>
            <person name="Babiker E."/>
            <person name="Staton M."/>
        </authorList>
    </citation>
    <scope>NUCLEOTIDE SEQUENCE [LARGE SCALE GENOMIC DNA]</scope>
    <source>
        <strain evidence="2">cv. NJ 8807/NJ 8810</strain>
        <tissue evidence="1">Young leaf</tissue>
    </source>
</reference>
<dbReference type="Proteomes" id="UP000828048">
    <property type="component" value="Chromosome 6"/>
</dbReference>
<sequence>MVLVSNLLIFRKRWHIYKSIVSRHEVEARSLFIAFHLEVLASRAHAMCLQVVSNDIKSIFLWHRWKWKKFMRKHNKQCSCGALSKDMSTRAFYKPDLVSKFAEEYCNISDLTRPLSDQDRIRVKNSIWSELVYRYGRQYKISGVSASSTTKPIDRNMNQFLLSGVHEASVDGLRIGTTTKLSFASGVGNIHMKIEVVCRSLIILSPRRLG</sequence>
<keyword evidence="2" id="KW-1185">Reference proteome</keyword>
<proteinExistence type="predicted"/>
<evidence type="ECO:0000313" key="2">
    <source>
        <dbReference type="Proteomes" id="UP000828048"/>
    </source>
</evidence>
<protein>
    <submittedName>
        <fullName evidence="1">Uncharacterized protein</fullName>
    </submittedName>
</protein>